<sequence length="36" mass="4219">MFGSPELKKIRNSKEGFHRFFILRAVKGVRIIVTKD</sequence>
<organism evidence="1 2">
    <name type="scientific">Candidatus Shapirobacteria bacterium GW2011_GWE2_38_30</name>
    <dbReference type="NCBI Taxonomy" id="1618490"/>
    <lineage>
        <taxon>Bacteria</taxon>
        <taxon>Candidatus Shapironibacteriota</taxon>
    </lineage>
</organism>
<reference evidence="1 2" key="1">
    <citation type="journal article" date="2015" name="Nature">
        <title>rRNA introns, odd ribosomes, and small enigmatic genomes across a large radiation of phyla.</title>
        <authorList>
            <person name="Brown C.T."/>
            <person name="Hug L.A."/>
            <person name="Thomas B.C."/>
            <person name="Sharon I."/>
            <person name="Castelle C.J."/>
            <person name="Singh A."/>
            <person name="Wilkins M.J."/>
            <person name="Williams K.H."/>
            <person name="Banfield J.F."/>
        </authorList>
    </citation>
    <scope>NUCLEOTIDE SEQUENCE [LARGE SCALE GENOMIC DNA]</scope>
</reference>
<dbReference type="Proteomes" id="UP000034406">
    <property type="component" value="Unassembled WGS sequence"/>
</dbReference>
<protein>
    <submittedName>
        <fullName evidence="1">Uncharacterized protein</fullName>
    </submittedName>
</protein>
<dbReference type="AlphaFoldDB" id="A0A0G0JWP8"/>
<dbReference type="STRING" id="1618490.US90_C0004G0004"/>
<name>A0A0G0JWP8_9BACT</name>
<evidence type="ECO:0000313" key="1">
    <source>
        <dbReference type="EMBL" id="KKQ71052.1"/>
    </source>
</evidence>
<comment type="caution">
    <text evidence="1">The sequence shown here is derived from an EMBL/GenBank/DDBJ whole genome shotgun (WGS) entry which is preliminary data.</text>
</comment>
<accession>A0A0G0JWP8</accession>
<gene>
    <name evidence="1" type="ORF">US90_C0004G0004</name>
</gene>
<evidence type="ECO:0000313" key="2">
    <source>
        <dbReference type="Proteomes" id="UP000034406"/>
    </source>
</evidence>
<dbReference type="EMBL" id="LBUT01000004">
    <property type="protein sequence ID" value="KKQ71052.1"/>
    <property type="molecule type" value="Genomic_DNA"/>
</dbReference>
<proteinExistence type="predicted"/>